<organism evidence="14 15">
    <name type="scientific">Rhynchophorus ferrugineus</name>
    <name type="common">Red palm weevil</name>
    <name type="synonym">Curculio ferrugineus</name>
    <dbReference type="NCBI Taxonomy" id="354439"/>
    <lineage>
        <taxon>Eukaryota</taxon>
        <taxon>Metazoa</taxon>
        <taxon>Ecdysozoa</taxon>
        <taxon>Arthropoda</taxon>
        <taxon>Hexapoda</taxon>
        <taxon>Insecta</taxon>
        <taxon>Pterygota</taxon>
        <taxon>Neoptera</taxon>
        <taxon>Endopterygota</taxon>
        <taxon>Coleoptera</taxon>
        <taxon>Polyphaga</taxon>
        <taxon>Cucujiformia</taxon>
        <taxon>Curculionidae</taxon>
        <taxon>Dryophthorinae</taxon>
        <taxon>Rhynchophorus</taxon>
    </lineage>
</organism>
<evidence type="ECO:0000256" key="1">
    <source>
        <dbReference type="ARBA" id="ARBA00004141"/>
    </source>
</evidence>
<dbReference type="SUPFAM" id="SSF51735">
    <property type="entry name" value="NAD(P)-binding Rossmann-fold domains"/>
    <property type="match status" value="1"/>
</dbReference>
<dbReference type="InterPro" id="IPR036291">
    <property type="entry name" value="NAD(P)-bd_dom_sf"/>
</dbReference>
<dbReference type="PANTHER" id="PTHR24322:SF736">
    <property type="entry name" value="RETINOL DEHYDROGENASE 10"/>
    <property type="match status" value="1"/>
</dbReference>
<evidence type="ECO:0000256" key="12">
    <source>
        <dbReference type="RuleBase" id="RU000363"/>
    </source>
</evidence>
<protein>
    <recommendedName>
        <fullName evidence="10">Short-chain dehydrogenase/reductase 3</fullName>
    </recommendedName>
    <alternativeName>
        <fullName evidence="11">Retinal short-chain dehydrogenase/reductase 1</fullName>
    </alternativeName>
</protein>
<evidence type="ECO:0000256" key="9">
    <source>
        <dbReference type="ARBA" id="ARBA00059620"/>
    </source>
</evidence>
<dbReference type="Proteomes" id="UP000625711">
    <property type="component" value="Unassembled WGS sequence"/>
</dbReference>
<evidence type="ECO:0000256" key="2">
    <source>
        <dbReference type="ARBA" id="ARBA00006484"/>
    </source>
</evidence>
<evidence type="ECO:0000256" key="3">
    <source>
        <dbReference type="ARBA" id="ARBA00022692"/>
    </source>
</evidence>
<evidence type="ECO:0000256" key="7">
    <source>
        <dbReference type="ARBA" id="ARBA00023098"/>
    </source>
</evidence>
<dbReference type="GO" id="GO:0005811">
    <property type="term" value="C:lipid droplet"/>
    <property type="evidence" value="ECO:0007669"/>
    <property type="project" value="TreeGrafter"/>
</dbReference>
<dbReference type="EMBL" id="JAACXV010013990">
    <property type="protein sequence ID" value="KAF7271263.1"/>
    <property type="molecule type" value="Genomic_DNA"/>
</dbReference>
<evidence type="ECO:0000256" key="5">
    <source>
        <dbReference type="ARBA" id="ARBA00022989"/>
    </source>
</evidence>
<evidence type="ECO:0000256" key="8">
    <source>
        <dbReference type="ARBA" id="ARBA00023136"/>
    </source>
</evidence>
<evidence type="ECO:0000313" key="15">
    <source>
        <dbReference type="Proteomes" id="UP000625711"/>
    </source>
</evidence>
<dbReference type="OrthoDB" id="5840532at2759"/>
<accession>A0A834I220</accession>
<evidence type="ECO:0000313" key="14">
    <source>
        <dbReference type="EMBL" id="KAF7271263.1"/>
    </source>
</evidence>
<keyword evidence="6" id="KW-0560">Oxidoreductase</keyword>
<evidence type="ECO:0000256" key="10">
    <source>
        <dbReference type="ARBA" id="ARBA00068717"/>
    </source>
</evidence>
<dbReference type="FunFam" id="3.40.50.720:FF:000131">
    <property type="entry name" value="Short-chain dehydrogenase/reductase 3"/>
    <property type="match status" value="1"/>
</dbReference>
<evidence type="ECO:0000256" key="4">
    <source>
        <dbReference type="ARBA" id="ARBA00022857"/>
    </source>
</evidence>
<comment type="similarity">
    <text evidence="2 12">Belongs to the short-chain dehydrogenases/reductases (SDR) family.</text>
</comment>
<keyword evidence="3 13" id="KW-0812">Transmembrane</keyword>
<keyword evidence="7" id="KW-0443">Lipid metabolism</keyword>
<dbReference type="InterPro" id="IPR002347">
    <property type="entry name" value="SDR_fam"/>
</dbReference>
<dbReference type="PRINTS" id="PR00080">
    <property type="entry name" value="SDRFAMILY"/>
</dbReference>
<sequence>MIEDSHALLFTISMCACGSETEMTTSERIRQMVVALGCVVYYLLLMTPYCWLKNIYKLFVPDPPKSVKGEIVLITGTGHGMGRLLAEKYAKEGATVVGWDINDVNNETTLLGIRKLGFTKVYGYKCDISNREEVLRVAKKVQKEVGDVTILINNAGIMPSHLFLEHTEQEIRNIMEINVMGHFWTLQAFLPTMRKNNRGHVVCLSSMAGQVGCINLVPYNASKFAVRGLMEGLYEEFRHYPNNKVKFTTIYPFLVDTGLCKNYEISLDLITPMAKAQDVVEGIFKAQSQGIQHQLLPAEMTLHIHFLTKFLPQEVVDHMRSFLKADLKSDKDLVNNGTKKNM</sequence>
<dbReference type="PRINTS" id="PR00081">
    <property type="entry name" value="GDHRDH"/>
</dbReference>
<dbReference type="Gene3D" id="3.40.50.720">
    <property type="entry name" value="NAD(P)-binding Rossmann-like Domain"/>
    <property type="match status" value="1"/>
</dbReference>
<evidence type="ECO:0000256" key="13">
    <source>
        <dbReference type="SAM" id="Phobius"/>
    </source>
</evidence>
<proteinExistence type="inferred from homology"/>
<feature type="transmembrane region" description="Helical" evidence="13">
    <location>
        <begin position="32"/>
        <end position="52"/>
    </location>
</feature>
<gene>
    <name evidence="14" type="ORF">GWI33_015846</name>
</gene>
<comment type="subcellular location">
    <subcellularLocation>
        <location evidence="1">Membrane</location>
        <topology evidence="1">Multi-pass membrane protein</topology>
    </subcellularLocation>
</comment>
<name>A0A834I220_RHYFE</name>
<evidence type="ECO:0000256" key="6">
    <source>
        <dbReference type="ARBA" id="ARBA00023002"/>
    </source>
</evidence>
<evidence type="ECO:0000256" key="11">
    <source>
        <dbReference type="ARBA" id="ARBA00082544"/>
    </source>
</evidence>
<dbReference type="AlphaFoldDB" id="A0A834I220"/>
<comment type="function">
    <text evidence="9">Catalyzes the reduction of all-trans-retinal to all-trans-retinol in the presence of NADPH.</text>
</comment>
<keyword evidence="8 13" id="KW-0472">Membrane</keyword>
<keyword evidence="15" id="KW-1185">Reference proteome</keyword>
<dbReference type="PANTHER" id="PTHR24322">
    <property type="entry name" value="PKSB"/>
    <property type="match status" value="1"/>
</dbReference>
<dbReference type="Pfam" id="PF00106">
    <property type="entry name" value="adh_short"/>
    <property type="match status" value="1"/>
</dbReference>
<dbReference type="CDD" id="cd05339">
    <property type="entry name" value="17beta-HSDXI-like_SDR_c"/>
    <property type="match status" value="1"/>
</dbReference>
<dbReference type="GO" id="GO:0052650">
    <property type="term" value="F:all-trans-retinol dehydrogenase (NADP+) activity"/>
    <property type="evidence" value="ECO:0007669"/>
    <property type="project" value="UniProtKB-ARBA"/>
</dbReference>
<keyword evidence="4" id="KW-0521">NADP</keyword>
<dbReference type="GO" id="GO:0016020">
    <property type="term" value="C:membrane"/>
    <property type="evidence" value="ECO:0007669"/>
    <property type="project" value="UniProtKB-SubCell"/>
</dbReference>
<reference evidence="14" key="1">
    <citation type="submission" date="2020-08" db="EMBL/GenBank/DDBJ databases">
        <title>Genome sequencing and assembly of the red palm weevil Rhynchophorus ferrugineus.</title>
        <authorList>
            <person name="Dias G.B."/>
            <person name="Bergman C.M."/>
            <person name="Manee M."/>
        </authorList>
    </citation>
    <scope>NUCLEOTIDE SEQUENCE</scope>
    <source>
        <strain evidence="14">AA-2017</strain>
        <tissue evidence="14">Whole larva</tissue>
    </source>
</reference>
<comment type="caution">
    <text evidence="14">The sequence shown here is derived from an EMBL/GenBank/DDBJ whole genome shotgun (WGS) entry which is preliminary data.</text>
</comment>
<keyword evidence="5 13" id="KW-1133">Transmembrane helix</keyword>